<accession>A0A2K4YAQ1</accession>
<sequence length="190" mass="21147">MEFDHRLNAALFHSTGIGLLPMPHPGLTGDMSNDITLPELQEFIAAYWYYYDEAHYTELGACHADDVHYLTRSDSGASPFEELMSPELNGREAVMEWLSEHRKQSPYPLRHHATNLYRTGTDGGLTRARFYIFVNQITNFVPFAVSSGVVNVGVRRGPNGLELTDIDVMLDTTNSVLLAELPADATITAS</sequence>
<reference evidence="2" key="1">
    <citation type="submission" date="2018-01" db="EMBL/GenBank/DDBJ databases">
        <authorList>
            <consortium name="Urmite Genomes"/>
        </authorList>
    </citation>
    <scope>NUCLEOTIDE SEQUENCE [LARGE SCALE GENOMIC DNA]</scope>
    <source>
        <strain evidence="2">AFP003</strain>
    </source>
</reference>
<evidence type="ECO:0000313" key="3">
    <source>
        <dbReference type="Proteomes" id="UP000236318"/>
    </source>
</evidence>
<feature type="domain" description="SnoaL-like" evidence="1">
    <location>
        <begin position="39"/>
        <end position="136"/>
    </location>
</feature>
<evidence type="ECO:0000259" key="1">
    <source>
        <dbReference type="Pfam" id="PF13577"/>
    </source>
</evidence>
<dbReference type="SUPFAM" id="SSF54427">
    <property type="entry name" value="NTF2-like"/>
    <property type="match status" value="1"/>
</dbReference>
<gene>
    <name evidence="2" type="ORF">MAAFP003_2540</name>
</gene>
<dbReference type="EMBL" id="FXEG02000002">
    <property type="protein sequence ID" value="SOX53864.1"/>
    <property type="molecule type" value="Genomic_DNA"/>
</dbReference>
<dbReference type="Pfam" id="PF13577">
    <property type="entry name" value="SnoaL_4"/>
    <property type="match status" value="1"/>
</dbReference>
<evidence type="ECO:0000313" key="2">
    <source>
        <dbReference type="EMBL" id="SOX53864.1"/>
    </source>
</evidence>
<name>A0A2K4YAQ1_9MYCO</name>
<protein>
    <submittedName>
        <fullName evidence="2">Polyketide cyclase</fullName>
    </submittedName>
</protein>
<dbReference type="InterPro" id="IPR037401">
    <property type="entry name" value="SnoaL-like"/>
</dbReference>
<proteinExistence type="predicted"/>
<dbReference type="AlphaFoldDB" id="A0A2K4YAQ1"/>
<dbReference type="InterPro" id="IPR032710">
    <property type="entry name" value="NTF2-like_dom_sf"/>
</dbReference>
<dbReference type="Proteomes" id="UP000236318">
    <property type="component" value="Unassembled WGS sequence"/>
</dbReference>
<comment type="caution">
    <text evidence="2">The sequence shown here is derived from an EMBL/GenBank/DDBJ whole genome shotgun (WGS) entry which is preliminary data.</text>
</comment>
<keyword evidence="3" id="KW-1185">Reference proteome</keyword>
<organism evidence="2 3">
    <name type="scientific">Mycobacterium ahvazicum</name>
    <dbReference type="NCBI Taxonomy" id="1964395"/>
    <lineage>
        <taxon>Bacteria</taxon>
        <taxon>Bacillati</taxon>
        <taxon>Actinomycetota</taxon>
        <taxon>Actinomycetes</taxon>
        <taxon>Mycobacteriales</taxon>
        <taxon>Mycobacteriaceae</taxon>
        <taxon>Mycobacterium</taxon>
        <taxon>Mycobacterium simiae complex</taxon>
    </lineage>
</organism>
<dbReference type="Gene3D" id="3.10.450.50">
    <property type="match status" value="1"/>
</dbReference>